<feature type="compositionally biased region" description="Pro residues" evidence="10">
    <location>
        <begin position="135"/>
        <end position="163"/>
    </location>
</feature>
<evidence type="ECO:0000256" key="7">
    <source>
        <dbReference type="ARBA" id="ARBA00023242"/>
    </source>
</evidence>
<protein>
    <recommendedName>
        <fullName evidence="3">protein-serine/threonine phosphatase</fullName>
        <ecNumber evidence="3">3.1.3.16</ecNumber>
    </recommendedName>
</protein>
<dbReference type="GO" id="GO:0031124">
    <property type="term" value="P:mRNA 3'-end processing"/>
    <property type="evidence" value="ECO:0007669"/>
    <property type="project" value="UniProtKB-ARBA"/>
</dbReference>
<evidence type="ECO:0000256" key="2">
    <source>
        <dbReference type="ARBA" id="ARBA00008978"/>
    </source>
</evidence>
<comment type="subcellular location">
    <subcellularLocation>
        <location evidence="1">Nucleus</location>
    </subcellularLocation>
</comment>
<dbReference type="InterPro" id="IPR006811">
    <property type="entry name" value="RNA_pol_II_suA"/>
</dbReference>
<keyword evidence="5" id="KW-0378">Hydrolase</keyword>
<feature type="compositionally biased region" description="Basic residues" evidence="10">
    <location>
        <begin position="177"/>
        <end position="186"/>
    </location>
</feature>
<evidence type="ECO:0000256" key="9">
    <source>
        <dbReference type="ARBA" id="ARBA00048336"/>
    </source>
</evidence>
<reference evidence="11 12" key="1">
    <citation type="journal article" date="2010" name="Nature">
        <title>The genome of a songbird.</title>
        <authorList>
            <person name="Warren W.C."/>
            <person name="Clayton D.F."/>
            <person name="Ellegren H."/>
            <person name="Arnold A.P."/>
            <person name="Hillier L.W."/>
            <person name="Kunstner A."/>
            <person name="Searle S."/>
            <person name="White S."/>
            <person name="Vilella A.J."/>
            <person name="Fairley S."/>
            <person name="Heger A."/>
            <person name="Kong L."/>
            <person name="Ponting C.P."/>
            <person name="Jarvis E.D."/>
            <person name="Mello C.V."/>
            <person name="Minx P."/>
            <person name="Lovell P."/>
            <person name="Velho T.A."/>
            <person name="Ferris M."/>
            <person name="Balakrishnan C.N."/>
            <person name="Sinha S."/>
            <person name="Blatti C."/>
            <person name="London S.E."/>
            <person name="Li Y."/>
            <person name="Lin Y.C."/>
            <person name="George J."/>
            <person name="Sweedler J."/>
            <person name="Southey B."/>
            <person name="Gunaratne P."/>
            <person name="Watson M."/>
            <person name="Nam K."/>
            <person name="Backstrom N."/>
            <person name="Smeds L."/>
            <person name="Nabholz B."/>
            <person name="Itoh Y."/>
            <person name="Whitney O."/>
            <person name="Pfenning A.R."/>
            <person name="Howard J."/>
            <person name="Volker M."/>
            <person name="Skinner B.M."/>
            <person name="Griffin D.K."/>
            <person name="Ye L."/>
            <person name="McLaren W.M."/>
            <person name="Flicek P."/>
            <person name="Quesada V."/>
            <person name="Velasco G."/>
            <person name="Lopez-Otin C."/>
            <person name="Puente X.S."/>
            <person name="Olender T."/>
            <person name="Lancet D."/>
            <person name="Smit A.F."/>
            <person name="Hubley R."/>
            <person name="Konkel M.K."/>
            <person name="Walker J.A."/>
            <person name="Batzer M.A."/>
            <person name="Gu W."/>
            <person name="Pollock D.D."/>
            <person name="Chen L."/>
            <person name="Cheng Z."/>
            <person name="Eichler E.E."/>
            <person name="Stapley J."/>
            <person name="Slate J."/>
            <person name="Ekblom R."/>
            <person name="Birkhead T."/>
            <person name="Burke T."/>
            <person name="Burt D."/>
            <person name="Scharff C."/>
            <person name="Adam I."/>
            <person name="Richard H."/>
            <person name="Sultan M."/>
            <person name="Soldatov A."/>
            <person name="Lehrach H."/>
            <person name="Edwards S.V."/>
            <person name="Yang S.P."/>
            <person name="Li X."/>
            <person name="Graves T."/>
            <person name="Fulton L."/>
            <person name="Nelson J."/>
            <person name="Chinwalla A."/>
            <person name="Hou S."/>
            <person name="Mardis E.R."/>
            <person name="Wilson R.K."/>
        </authorList>
    </citation>
    <scope>NUCLEOTIDE SEQUENCE [LARGE SCALE GENOMIC DNA]</scope>
</reference>
<dbReference type="FunFam" id="3.40.50.2300:FF:000039">
    <property type="entry name" value="RNA polymerase II subunit A C-terminal domain phosphatase"/>
    <property type="match status" value="1"/>
</dbReference>
<evidence type="ECO:0000256" key="8">
    <source>
        <dbReference type="ARBA" id="ARBA00047761"/>
    </source>
</evidence>
<evidence type="ECO:0000256" key="5">
    <source>
        <dbReference type="ARBA" id="ARBA00022801"/>
    </source>
</evidence>
<feature type="compositionally biased region" description="Low complexity" evidence="10">
    <location>
        <begin position="75"/>
        <end position="86"/>
    </location>
</feature>
<dbReference type="FunFam" id="3.40.50.2300:FF:000066">
    <property type="entry name" value="RNA polymerase II subunit A C-terminal domain phosphatase SSU72"/>
    <property type="match status" value="1"/>
</dbReference>
<dbReference type="GeneTree" id="ENSGT00390000010165"/>
<sequence length="399" mass="43883">AFFTHSTRPHPVTSSPFLLPHGGHGSIRPRPTPSGPFSRSSPHGGRGRSRLSVVLPTRPATRTPLALIHLPPAPSFSHPSPHGGSSRRLLTAAPHGGSSRRLLTAAPHGGPSAAPCRASTRPHPAPSPHIGRPTSHPPSPISLQPLPSPGPPLPAAAPPPPCRGWPRRVPADTSRPRPPRSRRHFVERRPAGREGGAGSPSAVPAMPSAPLRVAVVCSSNQNRSMEAHNILSKRGFSVRSFGTGTHVKLPGPAPDKPNVYDFKTTYDQMYNDLLRKDKELYTQNGILHMLDRNKRIKPRPERFQNCKDVFDLILTCEERVYDQVVEDLNSREQETCQPVHVINVDIQDNHEEATLGAFLICELCQCIQHTEDMENEIDELLQEFEEKSGRTFLHTVCFY</sequence>
<dbReference type="AlphaFoldDB" id="A0A674GAA5"/>
<feature type="region of interest" description="Disordered" evidence="10">
    <location>
        <begin position="1"/>
        <end position="206"/>
    </location>
</feature>
<dbReference type="EC" id="3.1.3.16" evidence="3"/>
<evidence type="ECO:0000313" key="12">
    <source>
        <dbReference type="Proteomes" id="UP000007754"/>
    </source>
</evidence>
<organism evidence="11 12">
    <name type="scientific">Taeniopygia guttata</name>
    <name type="common">Zebra finch</name>
    <name type="synonym">Poephila guttata</name>
    <dbReference type="NCBI Taxonomy" id="59729"/>
    <lineage>
        <taxon>Eukaryota</taxon>
        <taxon>Metazoa</taxon>
        <taxon>Chordata</taxon>
        <taxon>Craniata</taxon>
        <taxon>Vertebrata</taxon>
        <taxon>Euteleostomi</taxon>
        <taxon>Archelosauria</taxon>
        <taxon>Archosauria</taxon>
        <taxon>Dinosauria</taxon>
        <taxon>Saurischia</taxon>
        <taxon>Theropoda</taxon>
        <taxon>Coelurosauria</taxon>
        <taxon>Aves</taxon>
        <taxon>Neognathae</taxon>
        <taxon>Neoaves</taxon>
        <taxon>Telluraves</taxon>
        <taxon>Australaves</taxon>
        <taxon>Passeriformes</taxon>
        <taxon>Passeroidea</taxon>
        <taxon>Estrildidae</taxon>
        <taxon>Estrildinae</taxon>
        <taxon>Taeniopygia</taxon>
    </lineage>
</organism>
<reference evidence="11" key="2">
    <citation type="submission" date="2025-08" db="UniProtKB">
        <authorList>
            <consortium name="Ensembl"/>
        </authorList>
    </citation>
    <scope>IDENTIFICATION</scope>
</reference>
<dbReference type="Gene3D" id="3.40.50.2300">
    <property type="match status" value="2"/>
</dbReference>
<keyword evidence="6" id="KW-0904">Protein phosphatase</keyword>
<reference evidence="11" key="3">
    <citation type="submission" date="2025-09" db="UniProtKB">
        <authorList>
            <consortium name="Ensembl"/>
        </authorList>
    </citation>
    <scope>IDENTIFICATION</scope>
</reference>
<evidence type="ECO:0000256" key="10">
    <source>
        <dbReference type="SAM" id="MobiDB-lite"/>
    </source>
</evidence>
<dbReference type="GO" id="GO:0008420">
    <property type="term" value="F:RNA polymerase II CTD heptapeptide repeat phosphatase activity"/>
    <property type="evidence" value="ECO:0007669"/>
    <property type="project" value="UniProtKB-ARBA"/>
</dbReference>
<dbReference type="Proteomes" id="UP000007754">
    <property type="component" value="Chromosome 21"/>
</dbReference>
<comment type="similarity">
    <text evidence="2">Belongs to the SSU72 phosphatase family.</text>
</comment>
<evidence type="ECO:0000256" key="4">
    <source>
        <dbReference type="ARBA" id="ARBA00022664"/>
    </source>
</evidence>
<feature type="compositionally biased region" description="Polar residues" evidence="10">
    <location>
        <begin position="1"/>
        <end position="16"/>
    </location>
</feature>
<keyword evidence="12" id="KW-1185">Reference proteome</keyword>
<dbReference type="GO" id="GO:0005634">
    <property type="term" value="C:nucleus"/>
    <property type="evidence" value="ECO:0007669"/>
    <property type="project" value="UniProtKB-SubCell"/>
</dbReference>
<proteinExistence type="inferred from homology"/>
<dbReference type="Pfam" id="PF04722">
    <property type="entry name" value="Ssu72"/>
    <property type="match status" value="1"/>
</dbReference>
<evidence type="ECO:0000256" key="3">
    <source>
        <dbReference type="ARBA" id="ARBA00013081"/>
    </source>
</evidence>
<evidence type="ECO:0000256" key="1">
    <source>
        <dbReference type="ARBA" id="ARBA00004123"/>
    </source>
</evidence>
<comment type="catalytic activity">
    <reaction evidence="8">
        <text>O-phospho-L-seryl-[protein] + H2O = L-seryl-[protein] + phosphate</text>
        <dbReference type="Rhea" id="RHEA:20629"/>
        <dbReference type="Rhea" id="RHEA-COMP:9863"/>
        <dbReference type="Rhea" id="RHEA-COMP:11604"/>
        <dbReference type="ChEBI" id="CHEBI:15377"/>
        <dbReference type="ChEBI" id="CHEBI:29999"/>
        <dbReference type="ChEBI" id="CHEBI:43474"/>
        <dbReference type="ChEBI" id="CHEBI:83421"/>
        <dbReference type="EC" id="3.1.3.16"/>
    </reaction>
</comment>
<evidence type="ECO:0000256" key="6">
    <source>
        <dbReference type="ARBA" id="ARBA00022912"/>
    </source>
</evidence>
<keyword evidence="4" id="KW-0507">mRNA processing</keyword>
<accession>A0A674GAA5</accession>
<evidence type="ECO:0000313" key="11">
    <source>
        <dbReference type="Ensembl" id="ENSTGUP00000019611.1"/>
    </source>
</evidence>
<dbReference type="InParanoid" id="A0A674GAA5"/>
<keyword evidence="7" id="KW-0539">Nucleus</keyword>
<name>A0A674GAA5_TAEGU</name>
<dbReference type="PANTHER" id="PTHR20383">
    <property type="entry name" value="RNA POLYMERASE II SUBUNIT A C-TERMINAL DOMAIN PHOSPHATASE"/>
    <property type="match status" value="1"/>
</dbReference>
<dbReference type="Ensembl" id="ENSTGUT00000039424.1">
    <property type="protein sequence ID" value="ENSTGUP00000019611.1"/>
    <property type="gene ID" value="ENSTGUG00000021162.1"/>
</dbReference>
<gene>
    <name evidence="11" type="primary">SSU72</name>
</gene>
<comment type="catalytic activity">
    <reaction evidence="9">
        <text>O-phospho-L-threonyl-[protein] + H2O = L-threonyl-[protein] + phosphate</text>
        <dbReference type="Rhea" id="RHEA:47004"/>
        <dbReference type="Rhea" id="RHEA-COMP:11060"/>
        <dbReference type="Rhea" id="RHEA-COMP:11605"/>
        <dbReference type="ChEBI" id="CHEBI:15377"/>
        <dbReference type="ChEBI" id="CHEBI:30013"/>
        <dbReference type="ChEBI" id="CHEBI:43474"/>
        <dbReference type="ChEBI" id="CHEBI:61977"/>
        <dbReference type="EC" id="3.1.3.16"/>
    </reaction>
</comment>